<evidence type="ECO:0000313" key="1">
    <source>
        <dbReference type="EMBL" id="ERN18428.1"/>
    </source>
</evidence>
<dbReference type="EMBL" id="KI392136">
    <property type="protein sequence ID" value="ERN18428.1"/>
    <property type="molecule type" value="Genomic_DNA"/>
</dbReference>
<proteinExistence type="predicted"/>
<dbReference type="Proteomes" id="UP000017836">
    <property type="component" value="Unassembled WGS sequence"/>
</dbReference>
<dbReference type="HOGENOM" id="CLU_2149266_0_0_1"/>
<keyword evidence="2" id="KW-1185">Reference proteome</keyword>
<dbReference type="Gramene" id="ERN18428">
    <property type="protein sequence ID" value="ERN18428"/>
    <property type="gene ID" value="AMTR_s00189p00031860"/>
</dbReference>
<dbReference type="AlphaFoldDB" id="U5DDD6"/>
<gene>
    <name evidence="1" type="ORF">AMTR_s00189p00031860</name>
</gene>
<organism evidence="1 2">
    <name type="scientific">Amborella trichopoda</name>
    <dbReference type="NCBI Taxonomy" id="13333"/>
    <lineage>
        <taxon>Eukaryota</taxon>
        <taxon>Viridiplantae</taxon>
        <taxon>Streptophyta</taxon>
        <taxon>Embryophyta</taxon>
        <taxon>Tracheophyta</taxon>
        <taxon>Spermatophyta</taxon>
        <taxon>Magnoliopsida</taxon>
        <taxon>Amborellales</taxon>
        <taxon>Amborellaceae</taxon>
        <taxon>Amborella</taxon>
    </lineage>
</organism>
<sequence length="112" mass="12691">MVLFGEFLFVDRSKGRAHLLVVWATRQLDYLEQVAWGPAIVGWLHYHLCSVARGDRYLGVVQSSFRSGHGSTSPYLTLFSVDWPHNSRRFISGRIECGILRGSLCDCITRCS</sequence>
<evidence type="ECO:0000313" key="2">
    <source>
        <dbReference type="Proteomes" id="UP000017836"/>
    </source>
</evidence>
<protein>
    <recommendedName>
        <fullName evidence="3">Aminotransferase-like plant mobile domain-containing protein</fullName>
    </recommendedName>
</protein>
<accession>U5DDD6</accession>
<evidence type="ECO:0008006" key="3">
    <source>
        <dbReference type="Google" id="ProtNLM"/>
    </source>
</evidence>
<name>U5DDD6_AMBTC</name>
<reference evidence="2" key="1">
    <citation type="journal article" date="2013" name="Science">
        <title>The Amborella genome and the evolution of flowering plants.</title>
        <authorList>
            <consortium name="Amborella Genome Project"/>
        </authorList>
    </citation>
    <scope>NUCLEOTIDE SEQUENCE [LARGE SCALE GENOMIC DNA]</scope>
</reference>